<evidence type="ECO:0000313" key="2">
    <source>
        <dbReference type="Proteomes" id="UP000005408"/>
    </source>
</evidence>
<evidence type="ECO:0000313" key="1">
    <source>
        <dbReference type="EnsemblMetazoa" id="G4791.1:cds"/>
    </source>
</evidence>
<reference evidence="1" key="1">
    <citation type="submission" date="2022-08" db="UniProtKB">
        <authorList>
            <consortium name="EnsemblMetazoa"/>
        </authorList>
    </citation>
    <scope>IDENTIFICATION</scope>
    <source>
        <strain evidence="1">05x7-T-G4-1.051#20</strain>
    </source>
</reference>
<keyword evidence="2" id="KW-1185">Reference proteome</keyword>
<name>A0A8W8N0I8_MAGGI</name>
<dbReference type="EnsemblMetazoa" id="G4791.1">
    <property type="protein sequence ID" value="G4791.1:cds"/>
    <property type="gene ID" value="G4791"/>
</dbReference>
<dbReference type="AlphaFoldDB" id="A0A8W8N0I8"/>
<sequence length="267" mass="30187">MSKHKHVNHKVHGYWRKATLSLLGYGKVWGSTEIPTRKKVHNGQDGGLVLITSARDVPCLMNDMWTGMTRDMTVYPYLLTLSTPALRLIDRWGKTHGPDMSRKDLPLGPPGPATNIDMMFSITQRITVLHAVTCTQNKKRKTISPPSCKIDSQTKMSYENSLAVFDKNANKPPSKFLRYNSFPVRDRSLEPRWTTKNSGGGEFFNNCRIWGSSWCHCSPLIVCHLTLAERLRFLPPGWVAASSPAQKGIDDPTIQMFFRVPEKLCLD</sequence>
<accession>A0A8W8N0I8</accession>
<proteinExistence type="predicted"/>
<organism evidence="1 2">
    <name type="scientific">Magallana gigas</name>
    <name type="common">Pacific oyster</name>
    <name type="synonym">Crassostrea gigas</name>
    <dbReference type="NCBI Taxonomy" id="29159"/>
    <lineage>
        <taxon>Eukaryota</taxon>
        <taxon>Metazoa</taxon>
        <taxon>Spiralia</taxon>
        <taxon>Lophotrochozoa</taxon>
        <taxon>Mollusca</taxon>
        <taxon>Bivalvia</taxon>
        <taxon>Autobranchia</taxon>
        <taxon>Pteriomorphia</taxon>
        <taxon>Ostreida</taxon>
        <taxon>Ostreoidea</taxon>
        <taxon>Ostreidae</taxon>
        <taxon>Magallana</taxon>
    </lineage>
</organism>
<protein>
    <submittedName>
        <fullName evidence="1">Uncharacterized protein</fullName>
    </submittedName>
</protein>
<dbReference type="Proteomes" id="UP000005408">
    <property type="component" value="Unassembled WGS sequence"/>
</dbReference>